<evidence type="ECO:0000313" key="4">
    <source>
        <dbReference type="Proteomes" id="UP001193389"/>
    </source>
</evidence>
<evidence type="ECO:0000259" key="2">
    <source>
        <dbReference type="Pfam" id="PF02470"/>
    </source>
</evidence>
<feature type="domain" description="Mce/MlaD" evidence="2">
    <location>
        <begin position="42"/>
        <end position="114"/>
    </location>
</feature>
<protein>
    <submittedName>
        <fullName evidence="3">ABC transporter, permease component</fullName>
    </submittedName>
</protein>
<dbReference type="PANTHER" id="PTHR33371:SF4">
    <property type="entry name" value="INTERMEMBRANE PHOSPHOLIPID TRANSPORT SYSTEM BINDING PROTEIN MLAD"/>
    <property type="match status" value="1"/>
</dbReference>
<dbReference type="KEGG" id="anf:AQPE_0180"/>
<name>A0A5K7S3C6_9BACT</name>
<gene>
    <name evidence="3" type="ORF">AQPE_0180</name>
</gene>
<dbReference type="InterPro" id="IPR003399">
    <property type="entry name" value="Mce/MlaD"/>
</dbReference>
<dbReference type="Proteomes" id="UP001193389">
    <property type="component" value="Chromosome"/>
</dbReference>
<dbReference type="InterPro" id="IPR052336">
    <property type="entry name" value="MlaD_Phospholipid_Transporter"/>
</dbReference>
<sequence length="334" mass="36253">MNESPNKRAVIVGVFVIVGLLFLLAGVLIVGNLRETFNRKMQLVSLFDDISGLQPGNNIWYSGVKIGTVNSLNFHGKSQVEVDMNVAIKAKKYIRKDAKVKISSDGLIGNKILVIYGGTDGFAEVEDGDTLLVEKTFTSEDMINTAQENNKNILAITNDVKIITKKLAAGEGTLGKLLNDSLIYTNINATIASLHKASAKAEQMLASLSEFSSGLNKKGTLANELTTDTVVFKSVKASVLQLQQMADTATVFIANLKKASSNPNSAIGVLLHDDESGTRLKETIKNLETSSAKLDEDLEAAQHNFLLRGYFKKKAKTEESSLPENKKQITNDTN</sequence>
<feature type="transmembrane region" description="Helical" evidence="1">
    <location>
        <begin position="12"/>
        <end position="33"/>
    </location>
</feature>
<evidence type="ECO:0000313" key="3">
    <source>
        <dbReference type="EMBL" id="BBE16043.1"/>
    </source>
</evidence>
<dbReference type="AlphaFoldDB" id="A0A5K7S3C6"/>
<keyword evidence="1" id="KW-0472">Membrane</keyword>
<dbReference type="PANTHER" id="PTHR33371">
    <property type="entry name" value="INTERMEMBRANE PHOSPHOLIPID TRANSPORT SYSTEM BINDING PROTEIN MLAD-RELATED"/>
    <property type="match status" value="1"/>
</dbReference>
<accession>A0A5K7S3C6</accession>
<keyword evidence="1" id="KW-0812">Transmembrane</keyword>
<dbReference type="Pfam" id="PF02470">
    <property type="entry name" value="MlaD"/>
    <property type="match status" value="1"/>
</dbReference>
<reference evidence="3" key="1">
    <citation type="journal article" date="2020" name="Int. J. Syst. Evol. Microbiol.">
        <title>Aquipluma nitroreducens gen. nov. sp. nov., a novel facultatively anaerobic bacterium isolated from a freshwater lake.</title>
        <authorList>
            <person name="Watanabe M."/>
            <person name="Kojima H."/>
            <person name="Fukui M."/>
        </authorList>
    </citation>
    <scope>NUCLEOTIDE SEQUENCE</scope>
    <source>
        <strain evidence="3">MeG22</strain>
    </source>
</reference>
<keyword evidence="1" id="KW-1133">Transmembrane helix</keyword>
<organism evidence="3 4">
    <name type="scientific">Aquipluma nitroreducens</name>
    <dbReference type="NCBI Taxonomy" id="2010828"/>
    <lineage>
        <taxon>Bacteria</taxon>
        <taxon>Pseudomonadati</taxon>
        <taxon>Bacteroidota</taxon>
        <taxon>Bacteroidia</taxon>
        <taxon>Marinilabiliales</taxon>
        <taxon>Prolixibacteraceae</taxon>
        <taxon>Aquipluma</taxon>
    </lineage>
</organism>
<dbReference type="EMBL" id="AP018694">
    <property type="protein sequence ID" value="BBE16043.1"/>
    <property type="molecule type" value="Genomic_DNA"/>
</dbReference>
<evidence type="ECO:0000256" key="1">
    <source>
        <dbReference type="SAM" id="Phobius"/>
    </source>
</evidence>
<keyword evidence="4" id="KW-1185">Reference proteome</keyword>
<proteinExistence type="predicted"/>
<dbReference type="RefSeq" id="WP_318349154.1">
    <property type="nucleotide sequence ID" value="NZ_AP018694.1"/>
</dbReference>